<proteinExistence type="predicted"/>
<dbReference type="GO" id="GO:0001965">
    <property type="term" value="F:G-protein alpha-subunit binding"/>
    <property type="evidence" value="ECO:0007669"/>
    <property type="project" value="InterPro"/>
</dbReference>
<dbReference type="InterPro" id="IPR048074">
    <property type="entry name" value="RGS22_RGS_fourth"/>
</dbReference>
<feature type="compositionally biased region" description="Acidic residues" evidence="1">
    <location>
        <begin position="486"/>
        <end position="498"/>
    </location>
</feature>
<evidence type="ECO:0000256" key="1">
    <source>
        <dbReference type="SAM" id="MobiDB-lite"/>
    </source>
</evidence>
<evidence type="ECO:0000313" key="3">
    <source>
        <dbReference type="Ensembl" id="ENSSTUP00000061714.1"/>
    </source>
</evidence>
<keyword evidence="4" id="KW-1185">Reference proteome</keyword>
<sequence>MEMMLQALCVDSQAGFYFTRYCESSGNPLWENAVHFWCDLQQYHQLFYRDGLDPYMVQRQAHLLYSTYVCSGACSSIEVEEESRERVYTCLTPPFEELFDWVEEHILTLLLEPWTLLTTRDMETFQKIQSLSLSQHAVAQACRPPPPPLEVPRSPDMWSAVPERYRGYRLGSLLGHRMELQHFTSYLQDNTASIHLACWQDIENYRRIPHKDKAQREDKSRLIKDKYLNRKYFFGPDSPATRQQQDEVMCLAGGWGRLLHDRLRASVLVDIQSIIRNHIETRWLPVFLTSPAFNERQQQRLYIPVCLTPTVLLQVKGTWMTSAGEILALRKALLNPVTCHLFRSFVSLKGDFLENDILFWLEVQRYKDLCHSHCLEAVVQDKVSTIISCFIQSSVPPALQIDIPPEQASHILERRGEMGPYVFREAQMCVFSELLKLWPEFLSFSSGVQEEEVLPLLQDSMNKQSAKLQRRRRREEEKEVERRAQEEEERFPEEEEEQEEKHRGLQESRELLYPSQQVNTFYPSQQVNTF</sequence>
<dbReference type="Gene3D" id="1.10.167.10">
    <property type="entry name" value="Regulator of G-protein Signalling 4, domain 2"/>
    <property type="match status" value="3"/>
</dbReference>
<organism evidence="3 4">
    <name type="scientific">Salmo trutta</name>
    <name type="common">Brown trout</name>
    <dbReference type="NCBI Taxonomy" id="8032"/>
    <lineage>
        <taxon>Eukaryota</taxon>
        <taxon>Metazoa</taxon>
        <taxon>Chordata</taxon>
        <taxon>Craniata</taxon>
        <taxon>Vertebrata</taxon>
        <taxon>Euteleostomi</taxon>
        <taxon>Actinopterygii</taxon>
        <taxon>Neopterygii</taxon>
        <taxon>Teleostei</taxon>
        <taxon>Protacanthopterygii</taxon>
        <taxon>Salmoniformes</taxon>
        <taxon>Salmonidae</taxon>
        <taxon>Salmoninae</taxon>
        <taxon>Salmo</taxon>
    </lineage>
</organism>
<dbReference type="Ensembl" id="ENSSTUT00000065098.1">
    <property type="protein sequence ID" value="ENSSTUP00000061714.1"/>
    <property type="gene ID" value="ENSSTUG00000026773.1"/>
</dbReference>
<reference evidence="3" key="2">
    <citation type="submission" date="2025-09" db="UniProtKB">
        <authorList>
            <consortium name="Ensembl"/>
        </authorList>
    </citation>
    <scope>IDENTIFICATION</scope>
</reference>
<dbReference type="InterPro" id="IPR016137">
    <property type="entry name" value="RGS"/>
</dbReference>
<dbReference type="Proteomes" id="UP000472277">
    <property type="component" value="Unassembled WGS sequence"/>
</dbReference>
<dbReference type="SUPFAM" id="SSF48097">
    <property type="entry name" value="Regulator of G-protein signaling, RGS"/>
    <property type="match status" value="3"/>
</dbReference>
<dbReference type="PROSITE" id="PS50132">
    <property type="entry name" value="RGS"/>
    <property type="match status" value="3"/>
</dbReference>
<reference evidence="3" key="1">
    <citation type="submission" date="2025-08" db="UniProtKB">
        <authorList>
            <consortium name="Ensembl"/>
        </authorList>
    </citation>
    <scope>IDENTIFICATION</scope>
</reference>
<feature type="domain" description="RGS" evidence="2">
    <location>
        <begin position="4"/>
        <end position="110"/>
    </location>
</feature>
<dbReference type="SMART" id="SM00315">
    <property type="entry name" value="RGS"/>
    <property type="match status" value="1"/>
</dbReference>
<dbReference type="GeneTree" id="ENSGT00500000044936"/>
<dbReference type="InParanoid" id="A0A674AQS7"/>
<feature type="domain" description="RGS" evidence="2">
    <location>
        <begin position="169"/>
        <end position="228"/>
    </location>
</feature>
<dbReference type="PANTHER" id="PTHR46583">
    <property type="entry name" value="REGULATOR OF G-PROTEIN SIGNALING 22"/>
    <property type="match status" value="1"/>
</dbReference>
<evidence type="ECO:0000259" key="2">
    <source>
        <dbReference type="PROSITE" id="PS50132"/>
    </source>
</evidence>
<dbReference type="OMA" id="YPSQQVN"/>
<dbReference type="InterPro" id="IPR044926">
    <property type="entry name" value="RGS_subdomain_2"/>
</dbReference>
<feature type="region of interest" description="Disordered" evidence="1">
    <location>
        <begin position="465"/>
        <end position="530"/>
    </location>
</feature>
<dbReference type="PANTHER" id="PTHR46583:SF1">
    <property type="entry name" value="REGULATOR OF G-PROTEIN SIGNALING 22"/>
    <property type="match status" value="1"/>
</dbReference>
<accession>A0A674AQS7</accession>
<feature type="domain" description="RGS" evidence="2">
    <location>
        <begin position="328"/>
        <end position="434"/>
    </location>
</feature>
<protein>
    <recommendedName>
        <fullName evidence="2">RGS domain-containing protein</fullName>
    </recommendedName>
</protein>
<dbReference type="GO" id="GO:0005634">
    <property type="term" value="C:nucleus"/>
    <property type="evidence" value="ECO:0007669"/>
    <property type="project" value="TreeGrafter"/>
</dbReference>
<feature type="compositionally biased region" description="Polar residues" evidence="1">
    <location>
        <begin position="514"/>
        <end position="530"/>
    </location>
</feature>
<feature type="compositionally biased region" description="Basic and acidic residues" evidence="1">
    <location>
        <begin position="499"/>
        <end position="510"/>
    </location>
</feature>
<dbReference type="Pfam" id="PF00615">
    <property type="entry name" value="RGS"/>
    <property type="match status" value="3"/>
</dbReference>
<feature type="compositionally biased region" description="Basic and acidic residues" evidence="1">
    <location>
        <begin position="474"/>
        <end position="485"/>
    </location>
</feature>
<dbReference type="InterPro" id="IPR036305">
    <property type="entry name" value="RGS_sf"/>
</dbReference>
<evidence type="ECO:0000313" key="4">
    <source>
        <dbReference type="Proteomes" id="UP000472277"/>
    </source>
</evidence>
<dbReference type="AlphaFoldDB" id="A0A674AQS7"/>
<dbReference type="GO" id="GO:0005737">
    <property type="term" value="C:cytoplasm"/>
    <property type="evidence" value="ECO:0007669"/>
    <property type="project" value="TreeGrafter"/>
</dbReference>
<dbReference type="GO" id="GO:0009966">
    <property type="term" value="P:regulation of signal transduction"/>
    <property type="evidence" value="ECO:0007669"/>
    <property type="project" value="InterPro"/>
</dbReference>
<name>A0A674AQS7_SALTR</name>
<dbReference type="InterPro" id="IPR042651">
    <property type="entry name" value="Rgs22"/>
</dbReference>
<dbReference type="CDD" id="cd08725">
    <property type="entry name" value="RGS_RGS22_4"/>
    <property type="match status" value="1"/>
</dbReference>